<evidence type="ECO:0000313" key="2">
    <source>
        <dbReference type="Proteomes" id="UP000015105"/>
    </source>
</evidence>
<reference evidence="2" key="2">
    <citation type="journal article" date="2017" name="Nat. Plants">
        <title>The Aegilops tauschii genome reveals multiple impacts of transposons.</title>
        <authorList>
            <person name="Zhao G."/>
            <person name="Zou C."/>
            <person name="Li K."/>
            <person name="Wang K."/>
            <person name="Li T."/>
            <person name="Gao L."/>
            <person name="Zhang X."/>
            <person name="Wang H."/>
            <person name="Yang Z."/>
            <person name="Liu X."/>
            <person name="Jiang W."/>
            <person name="Mao L."/>
            <person name="Kong X."/>
            <person name="Jiao Y."/>
            <person name="Jia J."/>
        </authorList>
    </citation>
    <scope>NUCLEOTIDE SEQUENCE [LARGE SCALE GENOMIC DNA]</scope>
    <source>
        <strain evidence="2">cv. AL8/78</strain>
    </source>
</reference>
<dbReference type="InterPro" id="IPR006912">
    <property type="entry name" value="Harbinger_derived_prot"/>
</dbReference>
<dbReference type="PANTHER" id="PTHR47150:SF7">
    <property type="entry name" value="NUCLEASE"/>
    <property type="match status" value="1"/>
</dbReference>
<dbReference type="Proteomes" id="UP000015105">
    <property type="component" value="Chromosome 3D"/>
</dbReference>
<dbReference type="EnsemblPlants" id="AET3Gv20867100.21">
    <property type="protein sequence ID" value="AET3Gv20867100.21"/>
    <property type="gene ID" value="AET3Gv20867100"/>
</dbReference>
<dbReference type="Pfam" id="PF04827">
    <property type="entry name" value="Plant_tran"/>
    <property type="match status" value="1"/>
</dbReference>
<name>A0A453G333_AEGTS</name>
<proteinExistence type="predicted"/>
<dbReference type="PANTHER" id="PTHR47150">
    <property type="entry name" value="OS12G0169200 PROTEIN"/>
    <property type="match status" value="1"/>
</dbReference>
<reference evidence="1" key="3">
    <citation type="journal article" date="2017" name="Nature">
        <title>Genome sequence of the progenitor of the wheat D genome Aegilops tauschii.</title>
        <authorList>
            <person name="Luo M.C."/>
            <person name="Gu Y.Q."/>
            <person name="Puiu D."/>
            <person name="Wang H."/>
            <person name="Twardziok S.O."/>
            <person name="Deal K.R."/>
            <person name="Huo N."/>
            <person name="Zhu T."/>
            <person name="Wang L."/>
            <person name="Wang Y."/>
            <person name="McGuire P.E."/>
            <person name="Liu S."/>
            <person name="Long H."/>
            <person name="Ramasamy R.K."/>
            <person name="Rodriguez J.C."/>
            <person name="Van S.L."/>
            <person name="Yuan L."/>
            <person name="Wang Z."/>
            <person name="Xia Z."/>
            <person name="Xiao L."/>
            <person name="Anderson O.D."/>
            <person name="Ouyang S."/>
            <person name="Liang Y."/>
            <person name="Zimin A.V."/>
            <person name="Pertea G."/>
            <person name="Qi P."/>
            <person name="Bennetzen J.L."/>
            <person name="Dai X."/>
            <person name="Dawson M.W."/>
            <person name="Muller H.G."/>
            <person name="Kugler K."/>
            <person name="Rivarola-Duarte L."/>
            <person name="Spannagl M."/>
            <person name="Mayer K.F.X."/>
            <person name="Lu F.H."/>
            <person name="Bevan M.W."/>
            <person name="Leroy P."/>
            <person name="Li P."/>
            <person name="You F.M."/>
            <person name="Sun Q."/>
            <person name="Liu Z."/>
            <person name="Lyons E."/>
            <person name="Wicker T."/>
            <person name="Salzberg S.L."/>
            <person name="Devos K.M."/>
            <person name="Dvorak J."/>
        </authorList>
    </citation>
    <scope>NUCLEOTIDE SEQUENCE [LARGE SCALE GENOMIC DNA]</scope>
    <source>
        <strain evidence="1">cv. AL8/78</strain>
    </source>
</reference>
<reference evidence="1" key="5">
    <citation type="journal article" date="2021" name="G3 (Bethesda)">
        <title>Aegilops tauschii genome assembly Aet v5.0 features greater sequence contiguity and improved annotation.</title>
        <authorList>
            <person name="Wang L."/>
            <person name="Zhu T."/>
            <person name="Rodriguez J.C."/>
            <person name="Deal K.R."/>
            <person name="Dubcovsky J."/>
            <person name="McGuire P.E."/>
            <person name="Lux T."/>
            <person name="Spannagl M."/>
            <person name="Mayer K.F.X."/>
            <person name="Baldrich P."/>
            <person name="Meyers B.C."/>
            <person name="Huo N."/>
            <person name="Gu Y.Q."/>
            <person name="Zhou H."/>
            <person name="Devos K.M."/>
            <person name="Bennetzen J.L."/>
            <person name="Unver T."/>
            <person name="Budak H."/>
            <person name="Gulick P.J."/>
            <person name="Galiba G."/>
            <person name="Kalapos B."/>
            <person name="Nelson D.R."/>
            <person name="Li P."/>
            <person name="You F.M."/>
            <person name="Luo M.C."/>
            <person name="Dvorak J."/>
        </authorList>
    </citation>
    <scope>NUCLEOTIDE SEQUENCE [LARGE SCALE GENOMIC DNA]</scope>
    <source>
        <strain evidence="1">cv. AL8/78</strain>
    </source>
</reference>
<organism evidence="1 2">
    <name type="scientific">Aegilops tauschii subsp. strangulata</name>
    <name type="common">Goatgrass</name>
    <dbReference type="NCBI Taxonomy" id="200361"/>
    <lineage>
        <taxon>Eukaryota</taxon>
        <taxon>Viridiplantae</taxon>
        <taxon>Streptophyta</taxon>
        <taxon>Embryophyta</taxon>
        <taxon>Tracheophyta</taxon>
        <taxon>Spermatophyta</taxon>
        <taxon>Magnoliopsida</taxon>
        <taxon>Liliopsida</taxon>
        <taxon>Poales</taxon>
        <taxon>Poaceae</taxon>
        <taxon>BOP clade</taxon>
        <taxon>Pooideae</taxon>
        <taxon>Triticodae</taxon>
        <taxon>Triticeae</taxon>
        <taxon>Triticinae</taxon>
        <taxon>Aegilops</taxon>
    </lineage>
</organism>
<keyword evidence="2" id="KW-1185">Reference proteome</keyword>
<protein>
    <recommendedName>
        <fullName evidence="3">DDE Tnp4 domain-containing protein</fullName>
    </recommendedName>
</protein>
<dbReference type="AlphaFoldDB" id="A0A453G333"/>
<reference evidence="2" key="1">
    <citation type="journal article" date="2014" name="Science">
        <title>Ancient hybridizations among the ancestral genomes of bread wheat.</title>
        <authorList>
            <consortium name="International Wheat Genome Sequencing Consortium,"/>
            <person name="Marcussen T."/>
            <person name="Sandve S.R."/>
            <person name="Heier L."/>
            <person name="Spannagl M."/>
            <person name="Pfeifer M."/>
            <person name="Jakobsen K.S."/>
            <person name="Wulff B.B."/>
            <person name="Steuernagel B."/>
            <person name="Mayer K.F."/>
            <person name="Olsen O.A."/>
        </authorList>
    </citation>
    <scope>NUCLEOTIDE SEQUENCE [LARGE SCALE GENOMIC DNA]</scope>
    <source>
        <strain evidence="2">cv. AL8/78</strain>
    </source>
</reference>
<accession>A0A453G333</accession>
<dbReference type="Gramene" id="AET3Gv20867100.21">
    <property type="protein sequence ID" value="AET3Gv20867100.21"/>
    <property type="gene ID" value="AET3Gv20867100"/>
</dbReference>
<sequence>NPTFPESYFCRRYRMSRNLFNRIAEAALEHNSYFKQKRNSAGALGLHPLQKMTAAMRLLTYGYAADAADEYCRSGESTNLASCKKFVIAICEVFGDQYLRSPNGEDTARLLDIGEQRGFPDGIYPPWATFVKTIPSPEGRKKKHFAKRQEGARKDVERAFGVLQSRFAIVRGPAKGWKRKEIGDLMKACIIMHNMIVDDERDSGPRDYNYDSMGVKMI</sequence>
<evidence type="ECO:0008006" key="3">
    <source>
        <dbReference type="Google" id="ProtNLM"/>
    </source>
</evidence>
<evidence type="ECO:0000313" key="1">
    <source>
        <dbReference type="EnsemblPlants" id="AET3Gv20867100.21"/>
    </source>
</evidence>
<reference evidence="1" key="4">
    <citation type="submission" date="2019-03" db="UniProtKB">
        <authorList>
            <consortium name="EnsemblPlants"/>
        </authorList>
    </citation>
    <scope>IDENTIFICATION</scope>
</reference>